<protein>
    <submittedName>
        <fullName evidence="2">F5/8 type C domain-containing protein</fullName>
    </submittedName>
</protein>
<dbReference type="Gene3D" id="2.60.120.260">
    <property type="entry name" value="Galactose-binding domain-like"/>
    <property type="match status" value="1"/>
</dbReference>
<dbReference type="InterPro" id="IPR000421">
    <property type="entry name" value="FA58C"/>
</dbReference>
<evidence type="ECO:0000313" key="2">
    <source>
        <dbReference type="EMBL" id="SHE42227.1"/>
    </source>
</evidence>
<dbReference type="EMBL" id="FQUQ01000001">
    <property type="protein sequence ID" value="SHE42227.1"/>
    <property type="molecule type" value="Genomic_DNA"/>
</dbReference>
<dbReference type="Proteomes" id="UP000184287">
    <property type="component" value="Unassembled WGS sequence"/>
</dbReference>
<sequence>MKTRLYYLFVLLIGCVIFAACKKMDSTYRQFVIPGGKYYPGRANGARFQPGNKRGRIYWLRNADPKTIKAKIFWNNYADSVEIPISNEQDTISYMFRNLPESFYTFIIKTYDKSGNSSVPVEVPGAIYGDNYRERLLPRPLKGALLRTTNKLFTKWEAADIASGAYATEIEYTNNDGQLKSKRVRVNIDEFNVDDYKVGTQFRYRTLFLPDTTGIDFFYTPYVTNESLLLDKKEWKIINFSSEHPGDENKVTNFIDDNATTRWHTNAGNSRYPHHCTIDVGVLRSINKVGVYRMKDDDRAPDKIQFFTSADNVTWIDQGVFDFNRRINDQQFFNMTNLSAARYIKVVGLSGPQSYMVLGEITLYIPYN</sequence>
<evidence type="ECO:0000259" key="1">
    <source>
        <dbReference type="PROSITE" id="PS50022"/>
    </source>
</evidence>
<dbReference type="AlphaFoldDB" id="A0A1M4TD77"/>
<dbReference type="Pfam" id="PF00754">
    <property type="entry name" value="F5_F8_type_C"/>
    <property type="match status" value="1"/>
</dbReference>
<evidence type="ECO:0000313" key="3">
    <source>
        <dbReference type="Proteomes" id="UP000184287"/>
    </source>
</evidence>
<organism evidence="2 3">
    <name type="scientific">Pedobacter caeni</name>
    <dbReference type="NCBI Taxonomy" id="288992"/>
    <lineage>
        <taxon>Bacteria</taxon>
        <taxon>Pseudomonadati</taxon>
        <taxon>Bacteroidota</taxon>
        <taxon>Sphingobacteriia</taxon>
        <taxon>Sphingobacteriales</taxon>
        <taxon>Sphingobacteriaceae</taxon>
        <taxon>Pedobacter</taxon>
    </lineage>
</organism>
<dbReference type="RefSeq" id="WP_073226161.1">
    <property type="nucleotide sequence ID" value="NZ_FQUQ01000001.1"/>
</dbReference>
<dbReference type="SUPFAM" id="SSF49785">
    <property type="entry name" value="Galactose-binding domain-like"/>
    <property type="match status" value="1"/>
</dbReference>
<dbReference type="OrthoDB" id="1043438at2"/>
<dbReference type="InterPro" id="IPR008979">
    <property type="entry name" value="Galactose-bd-like_sf"/>
</dbReference>
<reference evidence="3" key="1">
    <citation type="submission" date="2016-11" db="EMBL/GenBank/DDBJ databases">
        <authorList>
            <person name="Varghese N."/>
            <person name="Submissions S."/>
        </authorList>
    </citation>
    <scope>NUCLEOTIDE SEQUENCE [LARGE SCALE GENOMIC DNA]</scope>
    <source>
        <strain evidence="3">DSM 16990</strain>
    </source>
</reference>
<gene>
    <name evidence="2" type="ORF">SAMN04488522_101155</name>
</gene>
<dbReference type="STRING" id="288992.SAMN04488522_101155"/>
<dbReference type="Pfam" id="PF16389">
    <property type="entry name" value="DUF4998"/>
    <property type="match status" value="1"/>
</dbReference>
<feature type="domain" description="F5/8 type C" evidence="1">
    <location>
        <begin position="218"/>
        <end position="366"/>
    </location>
</feature>
<dbReference type="PROSITE" id="PS50022">
    <property type="entry name" value="FA58C_3"/>
    <property type="match status" value="1"/>
</dbReference>
<dbReference type="PROSITE" id="PS51257">
    <property type="entry name" value="PROKAR_LIPOPROTEIN"/>
    <property type="match status" value="1"/>
</dbReference>
<name>A0A1M4TD77_9SPHI</name>
<accession>A0A1M4TD77</accession>
<proteinExistence type="predicted"/>
<keyword evidence="3" id="KW-1185">Reference proteome</keyword>